<dbReference type="Proteomes" id="UP000007880">
    <property type="component" value="Chromosome"/>
</dbReference>
<reference evidence="2 3" key="1">
    <citation type="submission" date="2012-02" db="EMBL/GenBank/DDBJ databases">
        <title>Complete genome sequence of Caldilinea aerophila DSM 14535 (= NBRC 102666).</title>
        <authorList>
            <person name="Oguchi A."/>
            <person name="Hosoyama A."/>
            <person name="Sekine M."/>
            <person name="Fukai R."/>
            <person name="Kato Y."/>
            <person name="Nakamura S."/>
            <person name="Hanada S."/>
            <person name="Yamazaki S."/>
            <person name="Fujita N."/>
        </authorList>
    </citation>
    <scope>NUCLEOTIDE SEQUENCE [LARGE SCALE GENOMIC DNA]</scope>
    <source>
        <strain evidence="3">DSM 14535 / JCM 11387 / NBRC 104270 / STL-6-O1</strain>
    </source>
</reference>
<evidence type="ECO:0000313" key="3">
    <source>
        <dbReference type="Proteomes" id="UP000007880"/>
    </source>
</evidence>
<keyword evidence="3" id="KW-1185">Reference proteome</keyword>
<keyword evidence="1" id="KW-0472">Membrane</keyword>
<dbReference type="HOGENOM" id="CLU_3096687_0_0_0"/>
<keyword evidence="1" id="KW-0812">Transmembrane</keyword>
<sequence>MHRIDGLGNRIGDDDGCNRWLQCKNTPKSVDWTLMDFAIFIFLYLFCIWVI</sequence>
<gene>
    <name evidence="2" type="ordered locus">CLDAP_06410</name>
</gene>
<evidence type="ECO:0000256" key="1">
    <source>
        <dbReference type="SAM" id="Phobius"/>
    </source>
</evidence>
<keyword evidence="1" id="KW-1133">Transmembrane helix</keyword>
<dbReference type="KEGG" id="cap:CLDAP_06410"/>
<dbReference type="STRING" id="926550.CLDAP_06410"/>
<dbReference type="EMBL" id="AP012337">
    <property type="protein sequence ID" value="BAL98680.1"/>
    <property type="molecule type" value="Genomic_DNA"/>
</dbReference>
<feature type="transmembrane region" description="Helical" evidence="1">
    <location>
        <begin position="32"/>
        <end position="50"/>
    </location>
</feature>
<organism evidence="2 3">
    <name type="scientific">Caldilinea aerophila (strain DSM 14535 / JCM 11387 / NBRC 104270 / STL-6-O1)</name>
    <dbReference type="NCBI Taxonomy" id="926550"/>
    <lineage>
        <taxon>Bacteria</taxon>
        <taxon>Bacillati</taxon>
        <taxon>Chloroflexota</taxon>
        <taxon>Caldilineae</taxon>
        <taxon>Caldilineales</taxon>
        <taxon>Caldilineaceae</taxon>
        <taxon>Caldilinea</taxon>
    </lineage>
</organism>
<proteinExistence type="predicted"/>
<protein>
    <submittedName>
        <fullName evidence="2">Uncharacterized protein</fullName>
    </submittedName>
</protein>
<evidence type="ECO:0000313" key="2">
    <source>
        <dbReference type="EMBL" id="BAL98680.1"/>
    </source>
</evidence>
<accession>I0I093</accession>
<name>I0I093_CALAS</name>
<dbReference type="AlphaFoldDB" id="I0I093"/>